<keyword evidence="4" id="KW-1185">Reference proteome</keyword>
<dbReference type="STRING" id="927083.DB32_003799"/>
<evidence type="ECO:0000256" key="2">
    <source>
        <dbReference type="SAM" id="MobiDB-lite"/>
    </source>
</evidence>
<evidence type="ECO:0000313" key="3">
    <source>
        <dbReference type="EMBL" id="AKF06650.1"/>
    </source>
</evidence>
<dbReference type="PROSITE" id="PS51257">
    <property type="entry name" value="PROKAR_LIPOPROTEIN"/>
    <property type="match status" value="1"/>
</dbReference>
<evidence type="ECO:0000313" key="4">
    <source>
        <dbReference type="Proteomes" id="UP000034883"/>
    </source>
</evidence>
<dbReference type="RefSeq" id="WP_157069164.1">
    <property type="nucleotide sequence ID" value="NZ_CP011125.1"/>
</dbReference>
<dbReference type="KEGG" id="samy:DB32_003799"/>
<feature type="compositionally biased region" description="Acidic residues" evidence="2">
    <location>
        <begin position="60"/>
        <end position="72"/>
    </location>
</feature>
<dbReference type="AlphaFoldDB" id="A0A0F6W3N0"/>
<dbReference type="OrthoDB" id="5522667at2"/>
<feature type="compositionally biased region" description="Basic and acidic residues" evidence="2">
    <location>
        <begin position="75"/>
        <end position="91"/>
    </location>
</feature>
<reference evidence="3 4" key="1">
    <citation type="submission" date="2015-03" db="EMBL/GenBank/DDBJ databases">
        <title>Genome assembly of Sandaracinus amylolyticus DSM 53668.</title>
        <authorList>
            <person name="Sharma G."/>
            <person name="Subramanian S."/>
        </authorList>
    </citation>
    <scope>NUCLEOTIDE SEQUENCE [LARGE SCALE GENOMIC DNA]</scope>
    <source>
        <strain evidence="3 4">DSM 53668</strain>
    </source>
</reference>
<dbReference type="Pfam" id="PF04885">
    <property type="entry name" value="Stig1"/>
    <property type="match status" value="1"/>
</dbReference>
<evidence type="ECO:0000256" key="1">
    <source>
        <dbReference type="ARBA" id="ARBA00022729"/>
    </source>
</evidence>
<gene>
    <name evidence="3" type="ORF">DB32_003799</name>
</gene>
<organism evidence="3 4">
    <name type="scientific">Sandaracinus amylolyticus</name>
    <dbReference type="NCBI Taxonomy" id="927083"/>
    <lineage>
        <taxon>Bacteria</taxon>
        <taxon>Pseudomonadati</taxon>
        <taxon>Myxococcota</taxon>
        <taxon>Polyangia</taxon>
        <taxon>Polyangiales</taxon>
        <taxon>Sandaracinaceae</taxon>
        <taxon>Sandaracinus</taxon>
    </lineage>
</organism>
<name>A0A0F6W3N0_9BACT</name>
<dbReference type="Proteomes" id="UP000034883">
    <property type="component" value="Chromosome"/>
</dbReference>
<protein>
    <submittedName>
        <fullName evidence="3">Tryptophan synthase alpha chain</fullName>
    </submittedName>
</protein>
<dbReference type="InterPro" id="IPR006969">
    <property type="entry name" value="Stig-like"/>
</dbReference>
<feature type="region of interest" description="Disordered" evidence="2">
    <location>
        <begin position="54"/>
        <end position="94"/>
    </location>
</feature>
<accession>A0A0F6W3N0</accession>
<sequence length="417" mass="42937">MMRAGLVIALLATLIGCDAIVGAECADGLVRCGDRCTTELECAAGMDAGGMDAGVRDAGDAGDDELDAEVPIDGDAGRRIPEGGTQERDSAIDGAMEDGAVEDGAVDDASTGDGSMGDGGGPMGCDLGEIECDGMCVDGRTDPIHCGGCDIVCEAGEVCADGVCTATCDAPLVRCGARCIDVSSDPDNCGGCGVVCASGICIDGECSDALAGHVVAIGHDYVSSRSGMRRLAGNAVFLARGSPARVVVFEGGSTRASRLGTDAAIQLVANNIGRTWDRIVVEHPAEVPYELADADAFVIYAQSTSTDAELREWGAAWSRALESFVRRGRVVVMFETQSDTNAGTWQILDAAGLFACTGRTATTSPTIMVVEPSDAVALRVPLTYAYERETVRFETTQPTVVCSDGTGPVVVHRTIVP</sequence>
<keyword evidence="1" id="KW-0732">Signal</keyword>
<dbReference type="EMBL" id="CP011125">
    <property type="protein sequence ID" value="AKF06650.1"/>
    <property type="molecule type" value="Genomic_DNA"/>
</dbReference>
<proteinExistence type="predicted"/>